<feature type="non-terminal residue" evidence="1">
    <location>
        <position position="1"/>
    </location>
</feature>
<dbReference type="InterPro" id="IPR001611">
    <property type="entry name" value="Leu-rich_rpt"/>
</dbReference>
<accession>Q4R9X4</accession>
<gene>
    <name evidence="1" type="ORF">GSTENG00038708001</name>
</gene>
<dbReference type="Pfam" id="PF13855">
    <property type="entry name" value="LRR_8"/>
    <property type="match status" value="1"/>
</dbReference>
<dbReference type="SUPFAM" id="SSF52058">
    <property type="entry name" value="L domain-like"/>
    <property type="match status" value="1"/>
</dbReference>
<proteinExistence type="predicted"/>
<organism evidence="1">
    <name type="scientific">Tetraodon nigroviridis</name>
    <name type="common">Spotted green pufferfish</name>
    <name type="synonym">Chelonodon nigroviridis</name>
    <dbReference type="NCBI Taxonomy" id="99883"/>
    <lineage>
        <taxon>Eukaryota</taxon>
        <taxon>Metazoa</taxon>
        <taxon>Chordata</taxon>
        <taxon>Craniata</taxon>
        <taxon>Vertebrata</taxon>
        <taxon>Euteleostomi</taxon>
        <taxon>Actinopterygii</taxon>
        <taxon>Neopterygii</taxon>
        <taxon>Teleostei</taxon>
        <taxon>Neoteleostei</taxon>
        <taxon>Acanthomorphata</taxon>
        <taxon>Eupercaria</taxon>
        <taxon>Tetraodontiformes</taxon>
        <taxon>Tetradontoidea</taxon>
        <taxon>Tetraodontidae</taxon>
        <taxon>Tetraodon</taxon>
    </lineage>
</organism>
<dbReference type="EMBL" id="CAAE01025003">
    <property type="protein sequence ID" value="CAG14809.1"/>
    <property type="molecule type" value="Genomic_DNA"/>
</dbReference>
<reference evidence="1" key="2">
    <citation type="submission" date="2004-02" db="EMBL/GenBank/DDBJ databases">
        <authorList>
            <consortium name="Genoscope"/>
            <consortium name="Whitehead Institute Centre for Genome Research"/>
        </authorList>
    </citation>
    <scope>NUCLEOTIDE SEQUENCE</scope>
</reference>
<sequence>RLDANHIAHVPAGGFSGLRSLRHLWLDDNALAEVPVEALRELPTLQAMTLALNRIRH</sequence>
<dbReference type="OrthoDB" id="1883493at2759"/>
<name>Q4R9X4_TETNG</name>
<comment type="caution">
    <text evidence="1">The sequence shown here is derived from an EMBL/GenBank/DDBJ whole genome shotgun (WGS) entry which is preliminary data.</text>
</comment>
<protein>
    <submittedName>
        <fullName evidence="1">(spotted green pufferfish) hypothetical protein</fullName>
    </submittedName>
</protein>
<dbReference type="InterPro" id="IPR032675">
    <property type="entry name" value="LRR_dom_sf"/>
</dbReference>
<dbReference type="AlphaFoldDB" id="Q4R9X4"/>
<feature type="non-terminal residue" evidence="1">
    <location>
        <position position="57"/>
    </location>
</feature>
<dbReference type="KEGG" id="tng:GSTEN00038708G001"/>
<dbReference type="Gene3D" id="3.80.10.10">
    <property type="entry name" value="Ribonuclease Inhibitor"/>
    <property type="match status" value="1"/>
</dbReference>
<evidence type="ECO:0000313" key="1">
    <source>
        <dbReference type="EMBL" id="CAG14809.1"/>
    </source>
</evidence>
<reference evidence="1" key="1">
    <citation type="journal article" date="2004" name="Nature">
        <title>Genome duplication in the teleost fish Tetraodon nigroviridis reveals the early vertebrate proto-karyotype.</title>
        <authorList>
            <person name="Jaillon O."/>
            <person name="Aury J.-M."/>
            <person name="Brunet F."/>
            <person name="Petit J.-L."/>
            <person name="Stange-Thomann N."/>
            <person name="Mauceli E."/>
            <person name="Bouneau L."/>
            <person name="Fischer C."/>
            <person name="Ozouf-Costaz C."/>
            <person name="Bernot A."/>
            <person name="Nicaud S."/>
            <person name="Jaffe D."/>
            <person name="Fisher S."/>
            <person name="Lutfalla G."/>
            <person name="Dossat C."/>
            <person name="Segurens B."/>
            <person name="Dasilva C."/>
            <person name="Salanoubat M."/>
            <person name="Levy M."/>
            <person name="Boudet N."/>
            <person name="Castellano S."/>
            <person name="Anthouard V."/>
            <person name="Jubin C."/>
            <person name="Castelli V."/>
            <person name="Katinka M."/>
            <person name="Vacherie B."/>
            <person name="Biemont C."/>
            <person name="Skalli Z."/>
            <person name="Cattolico L."/>
            <person name="Poulain J."/>
            <person name="De Berardinis V."/>
            <person name="Cruaud C."/>
            <person name="Duprat S."/>
            <person name="Brottier P."/>
            <person name="Coutanceau J.-P."/>
            <person name="Gouzy J."/>
            <person name="Parra G."/>
            <person name="Lardier G."/>
            <person name="Chapple C."/>
            <person name="McKernan K.J."/>
            <person name="McEwan P."/>
            <person name="Bosak S."/>
            <person name="Kellis M."/>
            <person name="Volff J.-N."/>
            <person name="Guigo R."/>
            <person name="Zody M.C."/>
            <person name="Mesirov J."/>
            <person name="Lindblad-Toh K."/>
            <person name="Birren B."/>
            <person name="Nusbaum C."/>
            <person name="Kahn D."/>
            <person name="Robinson-Rechavi M."/>
            <person name="Laudet V."/>
            <person name="Schachter V."/>
            <person name="Quetier F."/>
            <person name="Saurin W."/>
            <person name="Scarpelli C."/>
            <person name="Wincker P."/>
            <person name="Lander E.S."/>
            <person name="Weissenbach J."/>
            <person name="Roest Crollius H."/>
        </authorList>
    </citation>
    <scope>NUCLEOTIDE SEQUENCE [LARGE SCALE GENOMIC DNA]</scope>
</reference>